<organism evidence="5">
    <name type="scientific">Lygus hesperus</name>
    <name type="common">Western plant bug</name>
    <dbReference type="NCBI Taxonomy" id="30085"/>
    <lineage>
        <taxon>Eukaryota</taxon>
        <taxon>Metazoa</taxon>
        <taxon>Ecdysozoa</taxon>
        <taxon>Arthropoda</taxon>
        <taxon>Hexapoda</taxon>
        <taxon>Insecta</taxon>
        <taxon>Pterygota</taxon>
        <taxon>Neoptera</taxon>
        <taxon>Paraneoptera</taxon>
        <taxon>Hemiptera</taxon>
        <taxon>Heteroptera</taxon>
        <taxon>Panheteroptera</taxon>
        <taxon>Cimicomorpha</taxon>
        <taxon>Miridae</taxon>
        <taxon>Mirini</taxon>
        <taxon>Lygus</taxon>
    </lineage>
</organism>
<protein>
    <submittedName>
        <fullName evidence="5">Naringenin,2-oxoglutarate 3-dioxygenase</fullName>
    </submittedName>
</protein>
<dbReference type="EMBL" id="GBHO01023085">
    <property type="protein sequence ID" value="JAG20519.1"/>
    <property type="molecule type" value="Transcribed_RNA"/>
</dbReference>
<feature type="region of interest" description="Disordered" evidence="1">
    <location>
        <begin position="54"/>
        <end position="85"/>
    </location>
</feature>
<evidence type="ECO:0000313" key="5">
    <source>
        <dbReference type="EMBL" id="JAG15576.1"/>
    </source>
</evidence>
<dbReference type="AlphaFoldDB" id="A0A0A9X7H0"/>
<evidence type="ECO:0000313" key="8">
    <source>
        <dbReference type="EMBL" id="JAG36354.1"/>
    </source>
</evidence>
<dbReference type="EMBL" id="GBHO01028028">
    <property type="protein sequence ID" value="JAG15576.1"/>
    <property type="molecule type" value="Transcribed_RNA"/>
</dbReference>
<dbReference type="EMBL" id="GBHO01041801">
    <property type="protein sequence ID" value="JAG01803.1"/>
    <property type="molecule type" value="Transcribed_RNA"/>
</dbReference>
<keyword evidence="5" id="KW-0223">Dioxygenase</keyword>
<dbReference type="EMBL" id="GBHO01028029">
    <property type="protein sequence ID" value="JAG15575.1"/>
    <property type="molecule type" value="Transcribed_RNA"/>
</dbReference>
<evidence type="ECO:0000256" key="1">
    <source>
        <dbReference type="SAM" id="MobiDB-lite"/>
    </source>
</evidence>
<reference evidence="5" key="1">
    <citation type="journal article" date="2014" name="PLoS ONE">
        <title>Transcriptome-Based Identification of ABC Transporters in the Western Tarnished Plant Bug Lygus hesperus.</title>
        <authorList>
            <person name="Hull J.J."/>
            <person name="Chaney K."/>
            <person name="Geib S.M."/>
            <person name="Fabrick J.A."/>
            <person name="Brent C.S."/>
            <person name="Walsh D."/>
            <person name="Lavine L.C."/>
        </authorList>
    </citation>
    <scope>NUCLEOTIDE SEQUENCE</scope>
</reference>
<dbReference type="EMBL" id="GBHO01028026">
    <property type="protein sequence ID" value="JAG15578.1"/>
    <property type="molecule type" value="Transcribed_RNA"/>
</dbReference>
<evidence type="ECO:0000313" key="7">
    <source>
        <dbReference type="EMBL" id="JAG20519.1"/>
    </source>
</evidence>
<reference evidence="5" key="2">
    <citation type="submission" date="2014-07" db="EMBL/GenBank/DDBJ databases">
        <authorList>
            <person name="Hull J."/>
        </authorList>
    </citation>
    <scope>NUCLEOTIDE SEQUENCE</scope>
</reference>
<accession>A0A0A9X7H0</accession>
<evidence type="ECO:0000313" key="6">
    <source>
        <dbReference type="EMBL" id="JAG15578.1"/>
    </source>
</evidence>
<dbReference type="EMBL" id="GBHO01028036">
    <property type="protein sequence ID" value="JAG15568.1"/>
    <property type="molecule type" value="Transcribed_RNA"/>
</dbReference>
<evidence type="ECO:0000313" key="3">
    <source>
        <dbReference type="EMBL" id="JAG15568.1"/>
    </source>
</evidence>
<dbReference type="EMBL" id="GBHO01007250">
    <property type="protein sequence ID" value="JAG36354.1"/>
    <property type="molecule type" value="Transcribed_RNA"/>
</dbReference>
<evidence type="ECO:0000313" key="4">
    <source>
        <dbReference type="EMBL" id="JAG15575.1"/>
    </source>
</evidence>
<dbReference type="GO" id="GO:0051213">
    <property type="term" value="F:dioxygenase activity"/>
    <property type="evidence" value="ECO:0007669"/>
    <property type="project" value="UniProtKB-KW"/>
</dbReference>
<gene>
    <name evidence="5" type="primary">FHT_3</name>
    <name evidence="2" type="synonym">FHT_1</name>
    <name evidence="8" type="synonym">FHT_2</name>
    <name evidence="3" type="synonym">FHT_4</name>
    <name evidence="6" type="synonym">FHT_5</name>
    <name evidence="4" type="synonym">FHT_6</name>
    <name evidence="7" type="synonym">FHT_8</name>
    <name evidence="7" type="ORF">CM83_89028</name>
    <name evidence="8" type="ORF">CM83_89037</name>
    <name evidence="2" type="ORF">CM83_89040</name>
    <name evidence="6" type="ORF">CM83_89056</name>
    <name evidence="4" type="ORF">CM83_89057</name>
    <name evidence="5" type="ORF">CM83_89058</name>
    <name evidence="3" type="ORF">CM83_89059</name>
</gene>
<name>A0A0A9X7H0_LYGHE</name>
<sequence length="116" mass="13106">MGLCQNAPNREIEIEISILFIELLLATPFSPPGFLVSTHLQGLANDEELISSSLHKTVKHQERVSSPEAPPTKRSKTDEVSSYNRCLPPSKTIKIREELVKKNEMKKQTLIKKIKL</sequence>
<keyword evidence="5" id="KW-0560">Oxidoreductase</keyword>
<proteinExistence type="predicted"/>
<evidence type="ECO:0000313" key="2">
    <source>
        <dbReference type="EMBL" id="JAG01803.1"/>
    </source>
</evidence>